<reference evidence="4 5" key="1">
    <citation type="journal article" date="2024" name="G3 (Bethesda)">
        <title>Genome assembly of Hibiscus sabdariffa L. provides insights into metabolisms of medicinal natural products.</title>
        <authorList>
            <person name="Kim T."/>
        </authorList>
    </citation>
    <scope>NUCLEOTIDE SEQUENCE [LARGE SCALE GENOMIC DNA]</scope>
    <source>
        <strain evidence="4">TK-2024</strain>
        <tissue evidence="4">Old leaves</tissue>
    </source>
</reference>
<dbReference type="EMBL" id="JBBPBM010000012">
    <property type="protein sequence ID" value="KAK8563003.1"/>
    <property type="molecule type" value="Genomic_DNA"/>
</dbReference>
<keyword evidence="5" id="KW-1185">Reference proteome</keyword>
<comment type="caution">
    <text evidence="4">The sequence shown here is derived from an EMBL/GenBank/DDBJ whole genome shotgun (WGS) entry which is preliminary data.</text>
</comment>
<sequence length="117" mass="13187">MAVRFPSAVKHVLRRSALTSNKQKVFDMFGCAKGLLSCLCCGIPKERFLVPLPFLNQPLFQGLLSKAEEEFGFDHPTGGVTIPCHEDVFMDVIFHLIDPNRSKLTNFVHQQKKLNSL</sequence>
<gene>
    <name evidence="4" type="ORF">V6N12_011065</name>
</gene>
<proteinExistence type="inferred from homology"/>
<evidence type="ECO:0000256" key="3">
    <source>
        <dbReference type="ARBA" id="ARBA00022604"/>
    </source>
</evidence>
<keyword evidence="3" id="KW-0341">Growth regulation</keyword>
<evidence type="ECO:0000256" key="2">
    <source>
        <dbReference type="ARBA" id="ARBA00022473"/>
    </source>
</evidence>
<protein>
    <submittedName>
        <fullName evidence="4">Uncharacterized protein</fullName>
    </submittedName>
</protein>
<evidence type="ECO:0000256" key="1">
    <source>
        <dbReference type="ARBA" id="ARBA00006974"/>
    </source>
</evidence>
<evidence type="ECO:0000313" key="5">
    <source>
        <dbReference type="Proteomes" id="UP001472677"/>
    </source>
</evidence>
<organism evidence="4 5">
    <name type="scientific">Hibiscus sabdariffa</name>
    <name type="common">roselle</name>
    <dbReference type="NCBI Taxonomy" id="183260"/>
    <lineage>
        <taxon>Eukaryota</taxon>
        <taxon>Viridiplantae</taxon>
        <taxon>Streptophyta</taxon>
        <taxon>Embryophyta</taxon>
        <taxon>Tracheophyta</taxon>
        <taxon>Spermatophyta</taxon>
        <taxon>Magnoliopsida</taxon>
        <taxon>eudicotyledons</taxon>
        <taxon>Gunneridae</taxon>
        <taxon>Pentapetalae</taxon>
        <taxon>rosids</taxon>
        <taxon>malvids</taxon>
        <taxon>Malvales</taxon>
        <taxon>Malvaceae</taxon>
        <taxon>Malvoideae</taxon>
        <taxon>Hibiscus</taxon>
    </lineage>
</organism>
<name>A0ABR2ELZ0_9ROSI</name>
<dbReference type="Pfam" id="PF02519">
    <property type="entry name" value="Auxin_inducible"/>
    <property type="match status" value="1"/>
</dbReference>
<evidence type="ECO:0000313" key="4">
    <source>
        <dbReference type="EMBL" id="KAK8563003.1"/>
    </source>
</evidence>
<dbReference type="PANTHER" id="PTHR31929">
    <property type="entry name" value="SAUR-LIKE AUXIN-RESPONSIVE PROTEIN FAMILY-RELATED"/>
    <property type="match status" value="1"/>
</dbReference>
<keyword evidence="2" id="KW-0217">Developmental protein</keyword>
<dbReference type="Proteomes" id="UP001472677">
    <property type="component" value="Unassembled WGS sequence"/>
</dbReference>
<accession>A0ABR2ELZ0</accession>
<dbReference type="InterPro" id="IPR003676">
    <property type="entry name" value="SAUR_fam"/>
</dbReference>
<comment type="similarity">
    <text evidence="1">Belongs to the ARG7 family.</text>
</comment>